<organism evidence="2 3">
    <name type="scientific">Candidatus Paraluminiphilus aquimaris</name>
    <dbReference type="NCBI Taxonomy" id="2518994"/>
    <lineage>
        <taxon>Bacteria</taxon>
        <taxon>Pseudomonadati</taxon>
        <taxon>Pseudomonadota</taxon>
        <taxon>Gammaproteobacteria</taxon>
        <taxon>Cellvibrionales</taxon>
        <taxon>Halieaceae</taxon>
        <taxon>Candidatus Paraluminiphilus</taxon>
    </lineage>
</organism>
<feature type="transmembrane region" description="Helical" evidence="1">
    <location>
        <begin position="360"/>
        <end position="381"/>
    </location>
</feature>
<evidence type="ECO:0000313" key="2">
    <source>
        <dbReference type="EMBL" id="UZP74318.1"/>
    </source>
</evidence>
<evidence type="ECO:0000256" key="1">
    <source>
        <dbReference type="SAM" id="Phobius"/>
    </source>
</evidence>
<feature type="transmembrane region" description="Helical" evidence="1">
    <location>
        <begin position="101"/>
        <end position="122"/>
    </location>
</feature>
<dbReference type="RefSeq" id="WP_279243133.1">
    <property type="nucleotide sequence ID" value="NZ_CP036501.1"/>
</dbReference>
<accession>A0ABY6Q5V9</accession>
<sequence length="448" mass="50032">MTELPNEYDASKGFRNAFLVAAALWGISFQFIPLFELSGFLVKVQHLLLLFFALHAATTKALSGRFTLRLPYFLVVLIWFYMISAAGWLVNALIVAPHEDFLLLFTEHVLVIPLLLITFSFFRRRMLLDYQLLYRISIIFILMAMAGILWLAALADVSIPEVFRKYVAGDGTLQFLLFRKIYEGIAGETSAARHTLMYVLFLLAAFLRCARLLDERTRKPFSFDLIELSMLALVVFVGVSRKVTLTVLIFYLVALSLEYRHLGKAISDRYRVWLIAGTTIVSIGTIILIANIPSAVVASLQDRYIVDVLTNSRIYQVNLVFSETLGSMGTTLFGNGLGPLVSNGHYAHNLVLFFLHQGGLIMALPALCLFLYVAGLCVNVIRFTKGGEQHEVWFGLAAVACFLILLTRFGVGNKGELAIIGIVASALSATILEQTQRYRRLPLANSPQ</sequence>
<proteinExistence type="predicted"/>
<gene>
    <name evidence="2" type="ORF">E0F26_05995</name>
</gene>
<feature type="transmembrane region" description="Helical" evidence="1">
    <location>
        <begin position="16"/>
        <end position="34"/>
    </location>
</feature>
<evidence type="ECO:0000313" key="3">
    <source>
        <dbReference type="Proteomes" id="UP001317963"/>
    </source>
</evidence>
<feature type="transmembrane region" description="Helical" evidence="1">
    <location>
        <begin position="70"/>
        <end position="95"/>
    </location>
</feature>
<keyword evidence="3" id="KW-1185">Reference proteome</keyword>
<feature type="transmembrane region" description="Helical" evidence="1">
    <location>
        <begin position="243"/>
        <end position="260"/>
    </location>
</feature>
<keyword evidence="1" id="KW-1133">Transmembrane helix</keyword>
<dbReference type="EMBL" id="CP036501">
    <property type="protein sequence ID" value="UZP74318.1"/>
    <property type="molecule type" value="Genomic_DNA"/>
</dbReference>
<feature type="transmembrane region" description="Helical" evidence="1">
    <location>
        <begin position="40"/>
        <end position="58"/>
    </location>
</feature>
<reference evidence="2 3" key="1">
    <citation type="submission" date="2019-02" db="EMBL/GenBank/DDBJ databases">
        <title>Halieaceae_genomes.</title>
        <authorList>
            <person name="Li S.-H."/>
        </authorList>
    </citation>
    <scope>NUCLEOTIDE SEQUENCE [LARGE SCALE GENOMIC DNA]</scope>
    <source>
        <strain evidence="2 3">JH123</strain>
    </source>
</reference>
<keyword evidence="1" id="KW-0812">Transmembrane</keyword>
<dbReference type="Proteomes" id="UP001317963">
    <property type="component" value="Chromosome"/>
</dbReference>
<feature type="transmembrane region" description="Helical" evidence="1">
    <location>
        <begin position="195"/>
        <end position="213"/>
    </location>
</feature>
<feature type="transmembrane region" description="Helical" evidence="1">
    <location>
        <begin position="134"/>
        <end position="155"/>
    </location>
</feature>
<protein>
    <recommendedName>
        <fullName evidence="4">O-antigen ligase domain-containing protein</fullName>
    </recommendedName>
</protein>
<name>A0ABY6Q5V9_9GAMM</name>
<keyword evidence="1" id="KW-0472">Membrane</keyword>
<feature type="transmembrane region" description="Helical" evidence="1">
    <location>
        <begin position="417"/>
        <end position="433"/>
    </location>
</feature>
<feature type="transmembrane region" description="Helical" evidence="1">
    <location>
        <begin position="272"/>
        <end position="292"/>
    </location>
</feature>
<evidence type="ECO:0008006" key="4">
    <source>
        <dbReference type="Google" id="ProtNLM"/>
    </source>
</evidence>
<feature type="transmembrane region" description="Helical" evidence="1">
    <location>
        <begin position="393"/>
        <end position="411"/>
    </location>
</feature>